<dbReference type="AlphaFoldDB" id="F2NM25"/>
<dbReference type="OrthoDB" id="253939at2"/>
<evidence type="ECO:0000313" key="4">
    <source>
        <dbReference type="Proteomes" id="UP000007030"/>
    </source>
</evidence>
<evidence type="ECO:0000313" key="3">
    <source>
        <dbReference type="EMBL" id="AEB11495.1"/>
    </source>
</evidence>
<dbReference type="STRING" id="869210.Marky_0745"/>
<keyword evidence="4" id="KW-1185">Reference proteome</keyword>
<gene>
    <name evidence="3" type="ordered locus">Marky_0745</name>
</gene>
<dbReference type="KEGG" id="mhd:Marky_0745"/>
<protein>
    <submittedName>
        <fullName evidence="3">FG-GAP repeat protein</fullName>
    </submittedName>
</protein>
<accession>F2NM25</accession>
<dbReference type="InterPro" id="IPR028994">
    <property type="entry name" value="Integrin_alpha_N"/>
</dbReference>
<dbReference type="PANTHER" id="PTHR44103:SF1">
    <property type="entry name" value="PROPROTEIN CONVERTASE P"/>
    <property type="match status" value="1"/>
</dbReference>
<feature type="chain" id="PRO_5003283922" evidence="2">
    <location>
        <begin position="24"/>
        <end position="398"/>
    </location>
</feature>
<dbReference type="Gene3D" id="2.130.10.130">
    <property type="entry name" value="Integrin alpha, N-terminal"/>
    <property type="match status" value="2"/>
</dbReference>
<dbReference type="Pfam" id="PF13517">
    <property type="entry name" value="FG-GAP_3"/>
    <property type="match status" value="3"/>
</dbReference>
<evidence type="ECO:0000256" key="2">
    <source>
        <dbReference type="SAM" id="SignalP"/>
    </source>
</evidence>
<evidence type="ECO:0000256" key="1">
    <source>
        <dbReference type="ARBA" id="ARBA00022729"/>
    </source>
</evidence>
<feature type="signal peptide" evidence="2">
    <location>
        <begin position="1"/>
        <end position="23"/>
    </location>
</feature>
<dbReference type="EMBL" id="CP002630">
    <property type="protein sequence ID" value="AEB11495.1"/>
    <property type="molecule type" value="Genomic_DNA"/>
</dbReference>
<proteinExistence type="predicted"/>
<organism evidence="3 4">
    <name type="scientific">Marinithermus hydrothermalis (strain DSM 14884 / JCM 11576 / T1)</name>
    <dbReference type="NCBI Taxonomy" id="869210"/>
    <lineage>
        <taxon>Bacteria</taxon>
        <taxon>Thermotogati</taxon>
        <taxon>Deinococcota</taxon>
        <taxon>Deinococci</taxon>
        <taxon>Thermales</taxon>
        <taxon>Thermaceae</taxon>
        <taxon>Marinithermus</taxon>
    </lineage>
</organism>
<dbReference type="PANTHER" id="PTHR44103">
    <property type="entry name" value="PROPROTEIN CONVERTASE P"/>
    <property type="match status" value="1"/>
</dbReference>
<keyword evidence="1 2" id="KW-0732">Signal</keyword>
<dbReference type="eggNOG" id="COG1082">
    <property type="taxonomic scope" value="Bacteria"/>
</dbReference>
<sequence length="398" mass="43756">MPFRTLRGLTVAGALLLGAFTHASSSTPWIQLSSVQGDLPTPWLGQEQTASLIFDIDNDGRNDFVLAGRKYAPSVVWYRQEGSSWTQYLIEREALPIEAGGAYADIDADGDLDLVLGEDATGNRVYWWENPYPNYAPDTPWPRHLIKASGANKHHDQLFGDFDGDGQLELAFWNQGDRALFLAEIPPDPSQGEWPRTAIFRWEGDPSPEGLAQADINGDGVLDLVGGGHWFEYVGNGRFRAHLIDREQVFGRAAVGQLVPGGPPEVVMLVGDGVGRIRWYALGAEGWVGHDLLDTPVDHGHSLALADFDEDGNLDIFVAEMMQWSLGAAVPNNPDARMWIFFGDGQGSFTPVVLAQGVGNHESKVGDLDGDGRPDLLIKPFHWQAPRVDIWLNRLPSR</sequence>
<dbReference type="RefSeq" id="WP_013703547.1">
    <property type="nucleotide sequence ID" value="NC_015387.1"/>
</dbReference>
<dbReference type="InterPro" id="IPR013517">
    <property type="entry name" value="FG-GAP"/>
</dbReference>
<dbReference type="HOGENOM" id="CLU_716897_0_0_0"/>
<dbReference type="Proteomes" id="UP000007030">
    <property type="component" value="Chromosome"/>
</dbReference>
<name>F2NM25_MARHT</name>
<reference evidence="3 4" key="1">
    <citation type="journal article" date="2012" name="Stand. Genomic Sci.">
        <title>Complete genome sequence of the aerobic, heterotroph Marinithermus hydrothermalis type strain (T1(T)) from a deep-sea hydrothermal vent chimney.</title>
        <authorList>
            <person name="Copeland A."/>
            <person name="Gu W."/>
            <person name="Yasawong M."/>
            <person name="Lapidus A."/>
            <person name="Lucas S."/>
            <person name="Deshpande S."/>
            <person name="Pagani I."/>
            <person name="Tapia R."/>
            <person name="Cheng J.F."/>
            <person name="Goodwin L.A."/>
            <person name="Pitluck S."/>
            <person name="Liolios K."/>
            <person name="Ivanova N."/>
            <person name="Mavromatis K."/>
            <person name="Mikhailova N."/>
            <person name="Pati A."/>
            <person name="Chen A."/>
            <person name="Palaniappan K."/>
            <person name="Land M."/>
            <person name="Pan C."/>
            <person name="Brambilla E.M."/>
            <person name="Rohde M."/>
            <person name="Tindall B.J."/>
            <person name="Sikorski J."/>
            <person name="Goker M."/>
            <person name="Detter J.C."/>
            <person name="Bristow J."/>
            <person name="Eisen J.A."/>
            <person name="Markowitz V."/>
            <person name="Hugenholtz P."/>
            <person name="Kyrpides N.C."/>
            <person name="Klenk H.P."/>
            <person name="Woyke T."/>
        </authorList>
    </citation>
    <scope>NUCLEOTIDE SEQUENCE [LARGE SCALE GENOMIC DNA]</scope>
    <source>
        <strain evidence="4">DSM 14884 / JCM 11576 / T1</strain>
    </source>
</reference>
<dbReference type="SUPFAM" id="SSF69318">
    <property type="entry name" value="Integrin alpha N-terminal domain"/>
    <property type="match status" value="1"/>
</dbReference>